<comment type="similarity">
    <text evidence="1">Belongs to the enoyl-CoA hydratase/isomerase family.</text>
</comment>
<sequence>MTELVRYAVDGPVALITLNRPERLNAMGQEMLEELSAAAARAAGDEAVRAVVLTGAGTAFSSGFDLKAQAENRPQGVEAWRPVLQRDFDACMAFWHLEKPTVAAVHGPALAGACELAMACDITIASENAVFGEPELRFGAGIVCLLLPWLVGPKKAKEIILLGLDNVSAAEALQMGLINRVVPEGQDLDEALAVARQLARVDRPLMRQTKQAINRAYAIMGMDQALAEALEIDTRIEGEGMPSKTAFLDIAQKEGLRAAIAWRDGRFSGDCDPS</sequence>
<dbReference type="PANTHER" id="PTHR43802">
    <property type="entry name" value="ENOYL-COA HYDRATASE"/>
    <property type="match status" value="1"/>
</dbReference>
<proteinExistence type="inferred from homology"/>
<dbReference type="PANTHER" id="PTHR43802:SF1">
    <property type="entry name" value="IP11341P-RELATED"/>
    <property type="match status" value="1"/>
</dbReference>
<dbReference type="InterPro" id="IPR001753">
    <property type="entry name" value="Enoyl-CoA_hydra/iso"/>
</dbReference>
<evidence type="ECO:0000313" key="2">
    <source>
        <dbReference type="EMBL" id="SVA26615.1"/>
    </source>
</evidence>
<dbReference type="EMBL" id="UINC01006285">
    <property type="protein sequence ID" value="SVA26615.1"/>
    <property type="molecule type" value="Genomic_DNA"/>
</dbReference>
<dbReference type="InterPro" id="IPR029045">
    <property type="entry name" value="ClpP/crotonase-like_dom_sf"/>
</dbReference>
<gene>
    <name evidence="2" type="ORF">METZ01_LOCUS79469</name>
</gene>
<protein>
    <recommendedName>
        <fullName evidence="3">Enoyl-CoA hydratase</fullName>
    </recommendedName>
</protein>
<accession>A0A381UEH8</accession>
<name>A0A381UEH8_9ZZZZ</name>
<organism evidence="2">
    <name type="scientific">marine metagenome</name>
    <dbReference type="NCBI Taxonomy" id="408172"/>
    <lineage>
        <taxon>unclassified sequences</taxon>
        <taxon>metagenomes</taxon>
        <taxon>ecological metagenomes</taxon>
    </lineage>
</organism>
<dbReference type="InterPro" id="IPR018376">
    <property type="entry name" value="Enoyl-CoA_hyd/isom_CS"/>
</dbReference>
<dbReference type="Gene3D" id="3.90.226.10">
    <property type="entry name" value="2-enoyl-CoA Hydratase, Chain A, domain 1"/>
    <property type="match status" value="1"/>
</dbReference>
<dbReference type="PROSITE" id="PS00166">
    <property type="entry name" value="ENOYL_COA_HYDRATASE"/>
    <property type="match status" value="1"/>
</dbReference>
<evidence type="ECO:0008006" key="3">
    <source>
        <dbReference type="Google" id="ProtNLM"/>
    </source>
</evidence>
<dbReference type="SUPFAM" id="SSF52096">
    <property type="entry name" value="ClpP/crotonase"/>
    <property type="match status" value="1"/>
</dbReference>
<dbReference type="Pfam" id="PF00378">
    <property type="entry name" value="ECH_1"/>
    <property type="match status" value="1"/>
</dbReference>
<evidence type="ECO:0000256" key="1">
    <source>
        <dbReference type="ARBA" id="ARBA00005254"/>
    </source>
</evidence>
<dbReference type="GO" id="GO:0003824">
    <property type="term" value="F:catalytic activity"/>
    <property type="evidence" value="ECO:0007669"/>
    <property type="project" value="InterPro"/>
</dbReference>
<dbReference type="AlphaFoldDB" id="A0A381UEH8"/>
<reference evidence="2" key="1">
    <citation type="submission" date="2018-05" db="EMBL/GenBank/DDBJ databases">
        <authorList>
            <person name="Lanie J.A."/>
            <person name="Ng W.-L."/>
            <person name="Kazmierczak K.M."/>
            <person name="Andrzejewski T.M."/>
            <person name="Davidsen T.M."/>
            <person name="Wayne K.J."/>
            <person name="Tettelin H."/>
            <person name="Glass J.I."/>
            <person name="Rusch D."/>
            <person name="Podicherti R."/>
            <person name="Tsui H.-C.T."/>
            <person name="Winkler M.E."/>
        </authorList>
    </citation>
    <scope>NUCLEOTIDE SEQUENCE</scope>
</reference>
<dbReference type="CDD" id="cd06558">
    <property type="entry name" value="crotonase-like"/>
    <property type="match status" value="1"/>
</dbReference>